<dbReference type="Pfam" id="PF09346">
    <property type="entry name" value="SMI1_KNR4"/>
    <property type="match status" value="1"/>
</dbReference>
<feature type="domain" description="Knr4/Smi1-like" evidence="1">
    <location>
        <begin position="46"/>
        <end position="177"/>
    </location>
</feature>
<evidence type="ECO:0000259" key="1">
    <source>
        <dbReference type="SMART" id="SM00860"/>
    </source>
</evidence>
<evidence type="ECO:0000313" key="2">
    <source>
        <dbReference type="EMBL" id="TKT08750.1"/>
    </source>
</evidence>
<dbReference type="EMBL" id="SZPR01000012">
    <property type="protein sequence ID" value="TKT08750.1"/>
    <property type="molecule type" value="Genomic_DNA"/>
</dbReference>
<dbReference type="InterPro" id="IPR018958">
    <property type="entry name" value="Knr4/Smi1-like_dom"/>
</dbReference>
<dbReference type="SUPFAM" id="SSF160631">
    <property type="entry name" value="SMI1/KNR4-like"/>
    <property type="match status" value="1"/>
</dbReference>
<dbReference type="AlphaFoldDB" id="A0A4U5X1Z6"/>
<name>A0A4U5X1Z6_STRGB</name>
<gene>
    <name evidence="2" type="ORF">E4U92_14040</name>
</gene>
<dbReference type="RefSeq" id="WP_137300708.1">
    <property type="nucleotide sequence ID" value="NZ_BMVD01000001.1"/>
</dbReference>
<dbReference type="SMART" id="SM00860">
    <property type="entry name" value="SMI1_KNR4"/>
    <property type="match status" value="1"/>
</dbReference>
<sequence length="191" mass="21895">MADLSDDWRPFLRRWSAEWADAREADGGGDPREEALRRARWLGFPPAPEERIRALEERLGHRLPPSYRSFLAVTDGWRHAGVFVWLLAGTDGIRPHEDAAGLSEDFADGLYDAPVEEELFAGMWHRALQLDVESDAVYVLIDPGDVDGSGEWAVYTWAPWRASPPERYPSFRAFMEAMYEEFRRMRTGPAR</sequence>
<protein>
    <submittedName>
        <fullName evidence="2">SMI1/KNR4 family protein</fullName>
    </submittedName>
</protein>
<organism evidence="2 3">
    <name type="scientific">Streptomyces galbus</name>
    <dbReference type="NCBI Taxonomy" id="33898"/>
    <lineage>
        <taxon>Bacteria</taxon>
        <taxon>Bacillati</taxon>
        <taxon>Actinomycetota</taxon>
        <taxon>Actinomycetes</taxon>
        <taxon>Kitasatosporales</taxon>
        <taxon>Streptomycetaceae</taxon>
        <taxon>Streptomyces</taxon>
    </lineage>
</organism>
<reference evidence="2 3" key="1">
    <citation type="submission" date="2019-04" db="EMBL/GenBank/DDBJ databases">
        <title>Streptomyces lasaliensis sp.nov., an Actinomycete isolated from soil which produces the polyether antibiotic lasalocid.</title>
        <authorList>
            <person name="Erwin G."/>
            <person name="Haber C."/>
        </authorList>
    </citation>
    <scope>NUCLEOTIDE SEQUENCE [LARGE SCALE GENOMIC DNA]</scope>
    <source>
        <strain evidence="2 3">DSM 40089</strain>
    </source>
</reference>
<accession>A0A4U5X1Z6</accession>
<proteinExistence type="predicted"/>
<dbReference type="InterPro" id="IPR037883">
    <property type="entry name" value="Knr4/Smi1-like_sf"/>
</dbReference>
<comment type="caution">
    <text evidence="2">The sequence shown here is derived from an EMBL/GenBank/DDBJ whole genome shotgun (WGS) entry which is preliminary data.</text>
</comment>
<evidence type="ECO:0000313" key="3">
    <source>
        <dbReference type="Proteomes" id="UP000308632"/>
    </source>
</evidence>
<dbReference type="Proteomes" id="UP000308632">
    <property type="component" value="Unassembled WGS sequence"/>
</dbReference>
<dbReference type="Gene3D" id="3.40.1580.10">
    <property type="entry name" value="SMI1/KNR4-like"/>
    <property type="match status" value="1"/>
</dbReference>